<dbReference type="InterPro" id="IPR012406">
    <property type="entry name" value="UreE"/>
</dbReference>
<evidence type="ECO:0000256" key="3">
    <source>
        <dbReference type="ARBA" id="ARBA00022596"/>
    </source>
</evidence>
<comment type="caution">
    <text evidence="8">The sequence shown here is derived from an EMBL/GenBank/DDBJ whole genome shotgun (WGS) entry which is preliminary data.</text>
</comment>
<accession>A0ABU6JF89</accession>
<evidence type="ECO:0000256" key="2">
    <source>
        <dbReference type="ARBA" id="ARBA00022490"/>
    </source>
</evidence>
<evidence type="ECO:0000313" key="9">
    <source>
        <dbReference type="Proteomes" id="UP001352263"/>
    </source>
</evidence>
<dbReference type="HAMAP" id="MF_00822">
    <property type="entry name" value="UreE"/>
    <property type="match status" value="1"/>
</dbReference>
<dbReference type="RefSeq" id="WP_326508556.1">
    <property type="nucleotide sequence ID" value="NZ_JAWIIV010000023.1"/>
</dbReference>
<dbReference type="Pfam" id="PF02814">
    <property type="entry name" value="UreE_N"/>
    <property type="match status" value="1"/>
</dbReference>
<dbReference type="InterPro" id="IPR007864">
    <property type="entry name" value="UreE_C_dom"/>
</dbReference>
<feature type="region of interest" description="Disordered" evidence="6">
    <location>
        <begin position="141"/>
        <end position="176"/>
    </location>
</feature>
<evidence type="ECO:0000313" key="8">
    <source>
        <dbReference type="EMBL" id="MEC4721872.1"/>
    </source>
</evidence>
<evidence type="ECO:0000256" key="5">
    <source>
        <dbReference type="HAMAP-Rule" id="MF_00822"/>
    </source>
</evidence>
<organism evidence="8 9">
    <name type="scientific">Noviherbaspirillum album</name>
    <dbReference type="NCBI Taxonomy" id="3080276"/>
    <lineage>
        <taxon>Bacteria</taxon>
        <taxon>Pseudomonadati</taxon>
        <taxon>Pseudomonadota</taxon>
        <taxon>Betaproteobacteria</taxon>
        <taxon>Burkholderiales</taxon>
        <taxon>Oxalobacteraceae</taxon>
        <taxon>Noviherbaspirillum</taxon>
    </lineage>
</organism>
<dbReference type="Gene3D" id="3.30.70.790">
    <property type="entry name" value="UreE, C-terminal domain"/>
    <property type="match status" value="1"/>
</dbReference>
<evidence type="ECO:0000259" key="7">
    <source>
        <dbReference type="SMART" id="SM00988"/>
    </source>
</evidence>
<dbReference type="EMBL" id="JAWIIV010000023">
    <property type="protein sequence ID" value="MEC4721872.1"/>
    <property type="molecule type" value="Genomic_DNA"/>
</dbReference>
<dbReference type="InterPro" id="IPR036118">
    <property type="entry name" value="UreE_N_sf"/>
</dbReference>
<protein>
    <recommendedName>
        <fullName evidence="5">Urease accessory protein UreE</fullName>
    </recommendedName>
</protein>
<comment type="function">
    <text evidence="5">Involved in urease metallocenter assembly. Binds nickel. Probably functions as a nickel donor during metallocenter assembly.</text>
</comment>
<name>A0ABU6JF89_9BURK</name>
<dbReference type="Gene3D" id="2.60.260.20">
    <property type="entry name" value="Urease metallochaperone UreE, N-terminal domain"/>
    <property type="match status" value="1"/>
</dbReference>
<dbReference type="PIRSF" id="PIRSF036402">
    <property type="entry name" value="Ureas_acces_UreE"/>
    <property type="match status" value="1"/>
</dbReference>
<dbReference type="Pfam" id="PF05194">
    <property type="entry name" value="UreE_C"/>
    <property type="match status" value="1"/>
</dbReference>
<evidence type="ECO:0000256" key="6">
    <source>
        <dbReference type="SAM" id="MobiDB-lite"/>
    </source>
</evidence>
<dbReference type="InterPro" id="IPR004029">
    <property type="entry name" value="UreE_N"/>
</dbReference>
<dbReference type="SUPFAM" id="SSF69737">
    <property type="entry name" value="Urease metallochaperone UreE, C-terminal domain"/>
    <property type="match status" value="1"/>
</dbReference>
<comment type="subcellular location">
    <subcellularLocation>
        <location evidence="1 5">Cytoplasm</location>
    </subcellularLocation>
</comment>
<gene>
    <name evidence="5 8" type="primary">ureE</name>
    <name evidence="8" type="ORF">RY831_22140</name>
</gene>
<dbReference type="Proteomes" id="UP001352263">
    <property type="component" value="Unassembled WGS sequence"/>
</dbReference>
<feature type="domain" description="UreE urease accessory N-terminal" evidence="7">
    <location>
        <begin position="1"/>
        <end position="64"/>
    </location>
</feature>
<sequence>MLTLHTKIEQADKIDGELVLPYDLREKSRLRAQLASGEDVAVLTVRGTVLRNGDLLKGDDGRIVKITAAKEATYRVECDTPRNLLRCAFHLGNRHTQAQVEQASGDPQNGFLRIRKDAVLKEMLEGLGATVTEELAAFEPESGAYGGGHHHHGDDHHHPLAPIPLRQKIHRPSDKG</sequence>
<keyword evidence="2 5" id="KW-0963">Cytoplasm</keyword>
<keyword evidence="4 5" id="KW-0143">Chaperone</keyword>
<evidence type="ECO:0000256" key="1">
    <source>
        <dbReference type="ARBA" id="ARBA00004496"/>
    </source>
</evidence>
<keyword evidence="9" id="KW-1185">Reference proteome</keyword>
<dbReference type="SUPFAM" id="SSF69287">
    <property type="entry name" value="Urease metallochaperone UreE, N-terminal domain"/>
    <property type="match status" value="1"/>
</dbReference>
<keyword evidence="3 5" id="KW-0533">Nickel</keyword>
<reference evidence="8 9" key="1">
    <citation type="submission" date="2023-10" db="EMBL/GenBank/DDBJ databases">
        <title>Noviherbaspirillum sp. CPCC 100848 genome assembly.</title>
        <authorList>
            <person name="Li X.Y."/>
            <person name="Fang X.M."/>
        </authorList>
    </citation>
    <scope>NUCLEOTIDE SEQUENCE [LARGE SCALE GENOMIC DNA]</scope>
    <source>
        <strain evidence="8 9">CPCC 100848</strain>
    </source>
</reference>
<comment type="similarity">
    <text evidence="5">Belongs to the UreE family.</text>
</comment>
<dbReference type="SMART" id="SM00988">
    <property type="entry name" value="UreE_N"/>
    <property type="match status" value="1"/>
</dbReference>
<evidence type="ECO:0000256" key="4">
    <source>
        <dbReference type="ARBA" id="ARBA00023186"/>
    </source>
</evidence>
<proteinExistence type="inferred from homology"/>
<dbReference type="NCBIfam" id="NF009751">
    <property type="entry name" value="PRK13261.1-1"/>
    <property type="match status" value="1"/>
</dbReference>